<dbReference type="EMBL" id="VEVQ02000001">
    <property type="protein sequence ID" value="NHN24517.1"/>
    <property type="molecule type" value="Genomic_DNA"/>
</dbReference>
<reference evidence="1 2" key="2">
    <citation type="submission" date="2019-05" db="EMBL/GenBank/DDBJ databases">
        <authorList>
            <person name="Lianzixin W."/>
        </authorList>
    </citation>
    <scope>NUCLEOTIDE SEQUENCE [LARGE SCALE GENOMIC DNA]</scope>
    <source>
        <strain evidence="1 2">EC11</strain>
    </source>
</reference>
<reference evidence="2" key="1">
    <citation type="submission" date="2019-05" db="EMBL/GenBank/DDBJ databases">
        <title>Flavobacterium profundi sp. nov., isolated from a deep-sea seamount.</title>
        <authorList>
            <person name="Zhang D.-C."/>
        </authorList>
    </citation>
    <scope>NUCLEOTIDE SEQUENCE [LARGE SCALE GENOMIC DNA]</scope>
    <source>
        <strain evidence="2">EC11</strain>
    </source>
</reference>
<evidence type="ECO:0000313" key="1">
    <source>
        <dbReference type="EMBL" id="NHN24517.1"/>
    </source>
</evidence>
<dbReference type="RefSeq" id="WP_140959654.1">
    <property type="nucleotide sequence ID" value="NZ_VEVQ02000001.1"/>
</dbReference>
<reference evidence="1 2" key="3">
    <citation type="submission" date="2020-02" db="EMBL/GenBank/DDBJ databases">
        <title>Flavobacterium profundi sp. nov., isolated from a deep-sea seamount.</title>
        <authorList>
            <person name="Zhang D.-C."/>
        </authorList>
    </citation>
    <scope>NUCLEOTIDE SEQUENCE [LARGE SCALE GENOMIC DNA]</scope>
    <source>
        <strain evidence="1 2">EC11</strain>
    </source>
</reference>
<gene>
    <name evidence="1" type="ORF">FIA58_002410</name>
</gene>
<keyword evidence="2" id="KW-1185">Reference proteome</keyword>
<protein>
    <submittedName>
        <fullName evidence="1">Uncharacterized protein</fullName>
    </submittedName>
</protein>
<sequence>MEKRDYIESMIEQLGNSLRKMLSFLIKGNNKENEIEMIATIDRDFLTEFKISIDELILLSNDDFKKKIIELKLKENHIEILSQLFLQMSWLDKLFNDLKVEKLKEKAILCLDIADFVSNSFSVERINKKKEILNSK</sequence>
<organism evidence="1 2">
    <name type="scientific">Flavobacterium jejuense</name>
    <dbReference type="NCBI Taxonomy" id="1544455"/>
    <lineage>
        <taxon>Bacteria</taxon>
        <taxon>Pseudomonadati</taxon>
        <taxon>Bacteroidota</taxon>
        <taxon>Flavobacteriia</taxon>
        <taxon>Flavobacteriales</taxon>
        <taxon>Flavobacteriaceae</taxon>
        <taxon>Flavobacterium</taxon>
    </lineage>
</organism>
<evidence type="ECO:0000313" key="2">
    <source>
        <dbReference type="Proteomes" id="UP000817854"/>
    </source>
</evidence>
<proteinExistence type="predicted"/>
<name>A0ABX0IL24_9FLAO</name>
<accession>A0ABX0IL24</accession>
<comment type="caution">
    <text evidence="1">The sequence shown here is derived from an EMBL/GenBank/DDBJ whole genome shotgun (WGS) entry which is preliminary data.</text>
</comment>
<dbReference type="Proteomes" id="UP000817854">
    <property type="component" value="Unassembled WGS sequence"/>
</dbReference>